<accession>A0A1H4LVT4</accession>
<evidence type="ECO:0000313" key="2">
    <source>
        <dbReference type="EMBL" id="SEB74332.1"/>
    </source>
</evidence>
<dbReference type="InterPro" id="IPR019734">
    <property type="entry name" value="TPR_rpt"/>
</dbReference>
<keyword evidence="1" id="KW-0802">TPR repeat</keyword>
<evidence type="ECO:0000313" key="3">
    <source>
        <dbReference type="Proteomes" id="UP000183038"/>
    </source>
</evidence>
<dbReference type="PROSITE" id="PS50005">
    <property type="entry name" value="TPR"/>
    <property type="match status" value="1"/>
</dbReference>
<dbReference type="SUPFAM" id="SSF48452">
    <property type="entry name" value="TPR-like"/>
    <property type="match status" value="1"/>
</dbReference>
<dbReference type="RefSeq" id="WP_083365596.1">
    <property type="nucleotide sequence ID" value="NZ_FNTB01000001.1"/>
</dbReference>
<proteinExistence type="predicted"/>
<feature type="repeat" description="TPR" evidence="1">
    <location>
        <begin position="165"/>
        <end position="198"/>
    </location>
</feature>
<dbReference type="AlphaFoldDB" id="A0A1H4LVT4"/>
<dbReference type="Proteomes" id="UP000183038">
    <property type="component" value="Unassembled WGS sequence"/>
</dbReference>
<dbReference type="OrthoDB" id="979271at2"/>
<dbReference type="InterPro" id="IPR011990">
    <property type="entry name" value="TPR-like_helical_dom_sf"/>
</dbReference>
<name>A0A1H4LVT4_9FLAO</name>
<protein>
    <submittedName>
        <fullName evidence="2">Uncharacterized protein</fullName>
    </submittedName>
</protein>
<evidence type="ECO:0000256" key="1">
    <source>
        <dbReference type="PROSITE-ProRule" id="PRU00339"/>
    </source>
</evidence>
<reference evidence="2 3" key="1">
    <citation type="submission" date="2016-10" db="EMBL/GenBank/DDBJ databases">
        <authorList>
            <person name="de Groot N.N."/>
        </authorList>
    </citation>
    <scope>NUCLEOTIDE SEQUENCE [LARGE SCALE GENOMIC DNA]</scope>
    <source>
        <strain evidence="2 3">MAR_2009_71</strain>
    </source>
</reference>
<sequence>MMDKEQLLLKYFEGSLTADEKVNFNQFLESDAEFKMQFEFEKNVKSVVRKTENDSLKKKLQGFESELSGAPSQNQQNFWKPLRIAVSITLLIGLSWFAFNSDMFNGTEELYASNYEKYPNTVYTITRGDATDKSLERLAFEAYETDDFETAIAYLMELKEKTRLDYVDFYLGQAYLANGDYLKATDKFQEIISINSEYKDEGYWYAALANLKLEQEEEAEKLLEQLIKMGTYKKNEATALLEKLN</sequence>
<organism evidence="2 3">
    <name type="scientific">Maribacter dokdonensis</name>
    <dbReference type="NCBI Taxonomy" id="320912"/>
    <lineage>
        <taxon>Bacteria</taxon>
        <taxon>Pseudomonadati</taxon>
        <taxon>Bacteroidota</taxon>
        <taxon>Flavobacteriia</taxon>
        <taxon>Flavobacteriales</taxon>
        <taxon>Flavobacteriaceae</taxon>
        <taxon>Maribacter</taxon>
    </lineage>
</organism>
<dbReference type="EMBL" id="FNTB01000001">
    <property type="protein sequence ID" value="SEB74332.1"/>
    <property type="molecule type" value="Genomic_DNA"/>
</dbReference>
<dbReference type="Gene3D" id="1.25.40.10">
    <property type="entry name" value="Tetratricopeptide repeat domain"/>
    <property type="match status" value="1"/>
</dbReference>
<gene>
    <name evidence="2" type="ORF">SAMN05192540_1428</name>
</gene>